<dbReference type="GO" id="GO:0005737">
    <property type="term" value="C:cytoplasm"/>
    <property type="evidence" value="ECO:0007669"/>
    <property type="project" value="UniProtKB-ARBA"/>
</dbReference>
<evidence type="ECO:0000313" key="6">
    <source>
        <dbReference type="Proteomes" id="UP000246722"/>
    </source>
</evidence>
<sequence>MTAPTGPGASTTGTSLIAEDLLLLLFAPTSGTIAGEGTLFYPLAGAMLTDLALRSHVEVDEPALLGRKVRAIAGSPPSDPLLGEIWQRLARKPRGVQTLLAEIGPPLRQQLLDRLVERGDIRRENRKVLGLFPTTALRDGGTPRRAELVGAVRSVLVDGAEPDTRTAVLAALLSASGSLPALHADIPWSGAVYTRGKELEAGDWGAAAAGEAVARTVTAISTAASLAVVSAARGN</sequence>
<reference evidence="5 6" key="1">
    <citation type="submission" date="2018-05" db="EMBL/GenBank/DDBJ databases">
        <title>Genetic diversity of glacier-inhabiting Cryobacterium bacteria in China and description of Cryobacterium mengkeensis sp. nov. and Arthrobacter glacialis sp. nov.</title>
        <authorList>
            <person name="Liu Q."/>
            <person name="Xin Y.-H."/>
        </authorList>
    </citation>
    <scope>NUCLEOTIDE SEQUENCE [LARGE SCALE GENOMIC DNA]</scope>
    <source>
        <strain evidence="5 6">SK-1</strain>
    </source>
</reference>
<keyword evidence="4" id="KW-0472">Membrane</keyword>
<evidence type="ECO:0000256" key="1">
    <source>
        <dbReference type="ARBA" id="ARBA00004255"/>
    </source>
</evidence>
<evidence type="ECO:0000313" key="5">
    <source>
        <dbReference type="EMBL" id="PXA71837.1"/>
    </source>
</evidence>
<protein>
    <submittedName>
        <fullName evidence="5">GPP34 family phosphoprotein</fullName>
    </submittedName>
</protein>
<dbReference type="InterPro" id="IPR038261">
    <property type="entry name" value="GPP34-like_sf"/>
</dbReference>
<dbReference type="GO" id="GO:0012505">
    <property type="term" value="C:endomembrane system"/>
    <property type="evidence" value="ECO:0007669"/>
    <property type="project" value="UniProtKB-ARBA"/>
</dbReference>
<keyword evidence="6" id="KW-1185">Reference proteome</keyword>
<proteinExistence type="predicted"/>
<dbReference type="EMBL" id="QHLY01000005">
    <property type="protein sequence ID" value="PXA71837.1"/>
    <property type="molecule type" value="Genomic_DNA"/>
</dbReference>
<dbReference type="AlphaFoldDB" id="A0A318A393"/>
<dbReference type="InterPro" id="IPR008628">
    <property type="entry name" value="GPP34-like"/>
</dbReference>
<evidence type="ECO:0000256" key="2">
    <source>
        <dbReference type="ARBA" id="ARBA00023034"/>
    </source>
</evidence>
<gene>
    <name evidence="5" type="ORF">CTB96_02640</name>
</gene>
<evidence type="ECO:0000256" key="4">
    <source>
        <dbReference type="ARBA" id="ARBA00023136"/>
    </source>
</evidence>
<keyword evidence="2" id="KW-0333">Golgi apparatus</keyword>
<comment type="caution">
    <text evidence="5">The sequence shown here is derived from an EMBL/GenBank/DDBJ whole genome shotgun (WGS) entry which is preliminary data.</text>
</comment>
<dbReference type="Pfam" id="PF05719">
    <property type="entry name" value="GPP34"/>
    <property type="match status" value="1"/>
</dbReference>
<dbReference type="OrthoDB" id="4321663at2"/>
<comment type="subcellular location">
    <subcellularLocation>
        <location evidence="1">Golgi apparatus membrane</location>
        <topology evidence="1">Peripheral membrane protein</topology>
        <orientation evidence="1">Cytoplasmic side</orientation>
    </subcellularLocation>
</comment>
<keyword evidence="3" id="KW-0446">Lipid-binding</keyword>
<dbReference type="GO" id="GO:0070273">
    <property type="term" value="F:phosphatidylinositol-4-phosphate binding"/>
    <property type="evidence" value="ECO:0007669"/>
    <property type="project" value="InterPro"/>
</dbReference>
<dbReference type="Proteomes" id="UP000246722">
    <property type="component" value="Unassembled WGS sequence"/>
</dbReference>
<organism evidence="5 6">
    <name type="scientific">Cryobacterium arcticum</name>
    <dbReference type="NCBI Taxonomy" id="670052"/>
    <lineage>
        <taxon>Bacteria</taxon>
        <taxon>Bacillati</taxon>
        <taxon>Actinomycetota</taxon>
        <taxon>Actinomycetes</taxon>
        <taxon>Micrococcales</taxon>
        <taxon>Microbacteriaceae</taxon>
        <taxon>Cryobacterium</taxon>
    </lineage>
</organism>
<name>A0A318A393_9MICO</name>
<accession>A0A318A393</accession>
<dbReference type="Gene3D" id="1.10.3630.10">
    <property type="entry name" value="yeast vps74-n-term truncation variant domain like"/>
    <property type="match status" value="1"/>
</dbReference>
<dbReference type="RefSeq" id="WP_110125360.1">
    <property type="nucleotide sequence ID" value="NZ_QHLY01000005.1"/>
</dbReference>
<evidence type="ECO:0000256" key="3">
    <source>
        <dbReference type="ARBA" id="ARBA00023121"/>
    </source>
</evidence>